<dbReference type="GO" id="GO:0016987">
    <property type="term" value="F:sigma factor activity"/>
    <property type="evidence" value="ECO:0007669"/>
    <property type="project" value="UniProtKB-KW"/>
</dbReference>
<accession>A0A7L6N3Q6</accession>
<evidence type="ECO:0000259" key="7">
    <source>
        <dbReference type="Pfam" id="PF04545"/>
    </source>
</evidence>
<evidence type="ECO:0000256" key="3">
    <source>
        <dbReference type="ARBA" id="ARBA00023082"/>
    </source>
</evidence>
<dbReference type="Pfam" id="PF04545">
    <property type="entry name" value="Sigma70_r4"/>
    <property type="match status" value="1"/>
</dbReference>
<keyword evidence="2" id="KW-0805">Transcription regulation</keyword>
<dbReference type="InterPro" id="IPR013324">
    <property type="entry name" value="RNA_pol_sigma_r3/r4-like"/>
</dbReference>
<dbReference type="InterPro" id="IPR014284">
    <property type="entry name" value="RNA_pol_sigma-70_dom"/>
</dbReference>
<evidence type="ECO:0000256" key="1">
    <source>
        <dbReference type="ARBA" id="ARBA00010641"/>
    </source>
</evidence>
<evidence type="ECO:0000313" key="8">
    <source>
        <dbReference type="EMBL" id="QLY40880.1"/>
    </source>
</evidence>
<dbReference type="AlphaFoldDB" id="A0A7L6N3Q6"/>
<dbReference type="PANTHER" id="PTHR43133:SF51">
    <property type="entry name" value="RNA POLYMERASE SIGMA FACTOR"/>
    <property type="match status" value="1"/>
</dbReference>
<dbReference type="InterPro" id="IPR036388">
    <property type="entry name" value="WH-like_DNA-bd_sf"/>
</dbReference>
<dbReference type="SUPFAM" id="SSF88659">
    <property type="entry name" value="Sigma3 and sigma4 domains of RNA polymerase sigma factors"/>
    <property type="match status" value="1"/>
</dbReference>
<evidence type="ECO:0000259" key="6">
    <source>
        <dbReference type="Pfam" id="PF04542"/>
    </source>
</evidence>
<feature type="domain" description="RNA polymerase sigma-70 region 2" evidence="6">
    <location>
        <begin position="24"/>
        <end position="90"/>
    </location>
</feature>
<dbReference type="Pfam" id="PF04542">
    <property type="entry name" value="Sigma70_r2"/>
    <property type="match status" value="1"/>
</dbReference>
<proteinExistence type="inferred from homology"/>
<dbReference type="SUPFAM" id="SSF88946">
    <property type="entry name" value="Sigma2 domain of RNA polymerase sigma factors"/>
    <property type="match status" value="1"/>
</dbReference>
<dbReference type="EMBL" id="CP051151">
    <property type="protein sequence ID" value="QLY40880.1"/>
    <property type="molecule type" value="Genomic_DNA"/>
</dbReference>
<evidence type="ECO:0000256" key="2">
    <source>
        <dbReference type="ARBA" id="ARBA00023015"/>
    </source>
</evidence>
<keyword evidence="4" id="KW-0238">DNA-binding</keyword>
<dbReference type="GO" id="GO:0006352">
    <property type="term" value="P:DNA-templated transcription initiation"/>
    <property type="evidence" value="ECO:0007669"/>
    <property type="project" value="InterPro"/>
</dbReference>
<dbReference type="Gene3D" id="1.10.1740.10">
    <property type="match status" value="1"/>
</dbReference>
<dbReference type="InterPro" id="IPR007630">
    <property type="entry name" value="RNA_pol_sigma70_r4"/>
</dbReference>
<reference evidence="8 9" key="1">
    <citation type="submission" date="2020-04" db="EMBL/GenBank/DDBJ databases">
        <authorList>
            <person name="Zheng R.K."/>
            <person name="Sun C.M."/>
        </authorList>
    </citation>
    <scope>NUCLEOTIDE SEQUENCE [LARGE SCALE GENOMIC DNA]</scope>
    <source>
        <strain evidence="9">zrk29</strain>
    </source>
</reference>
<dbReference type="RefSeq" id="WP_312031732.1">
    <property type="nucleotide sequence ID" value="NZ_CP051151.1"/>
</dbReference>
<evidence type="ECO:0000256" key="5">
    <source>
        <dbReference type="ARBA" id="ARBA00023163"/>
    </source>
</evidence>
<organism evidence="8 9">
    <name type="scientific">Hujiaoplasma nucleasis</name>
    <dbReference type="NCBI Taxonomy" id="2725268"/>
    <lineage>
        <taxon>Bacteria</taxon>
        <taxon>Bacillati</taxon>
        <taxon>Mycoplasmatota</taxon>
        <taxon>Mollicutes</taxon>
        <taxon>Candidatus Izemoplasmatales</taxon>
        <taxon>Hujiaoplasmataceae</taxon>
        <taxon>Hujiaoplasma</taxon>
    </lineage>
</organism>
<keyword evidence="3" id="KW-0731">Sigma factor</keyword>
<keyword evidence="9" id="KW-1185">Reference proteome</keyword>
<evidence type="ECO:0000256" key="4">
    <source>
        <dbReference type="ARBA" id="ARBA00023125"/>
    </source>
</evidence>
<dbReference type="InterPro" id="IPR013325">
    <property type="entry name" value="RNA_pol_sigma_r2"/>
</dbReference>
<comment type="similarity">
    <text evidence="1">Belongs to the sigma-70 factor family. ECF subfamily.</text>
</comment>
<dbReference type="GO" id="GO:0003677">
    <property type="term" value="F:DNA binding"/>
    <property type="evidence" value="ECO:0007669"/>
    <property type="project" value="UniProtKB-KW"/>
</dbReference>
<dbReference type="InterPro" id="IPR039425">
    <property type="entry name" value="RNA_pol_sigma-70-like"/>
</dbReference>
<dbReference type="Gene3D" id="1.10.10.10">
    <property type="entry name" value="Winged helix-like DNA-binding domain superfamily/Winged helix DNA-binding domain"/>
    <property type="match status" value="1"/>
</dbReference>
<dbReference type="Proteomes" id="UP000512167">
    <property type="component" value="Chromosome"/>
</dbReference>
<dbReference type="InterPro" id="IPR007627">
    <property type="entry name" value="RNA_pol_sigma70_r2"/>
</dbReference>
<keyword evidence="5" id="KW-0804">Transcription</keyword>
<protein>
    <submittedName>
        <fullName evidence="8">RNA polymerase sigma factor</fullName>
    </submittedName>
</protein>
<name>A0A7L6N3Q6_9MOLU</name>
<feature type="domain" description="RNA polymerase sigma-70 region 4" evidence="7">
    <location>
        <begin position="120"/>
        <end position="167"/>
    </location>
</feature>
<dbReference type="KEGG" id="tbk:HF295_08430"/>
<sequence length="173" mass="20379">MPINYDDYIDKLIEKDNDAFKVVYEHTKRGVFSIIISLVRNKTVTEDLMQDTYIKMIQKIRQYQKGRNFNAWLIQIAKNTALDYLRKSKKETLYDPQEQAYYHASQKTEGKTYHVSDLVESLNEDEKQIVLLRAVSEYKFKDIAKMVDKPLGTVLWIYSKAIKQLKKEVGSNE</sequence>
<evidence type="ECO:0000313" key="9">
    <source>
        <dbReference type="Proteomes" id="UP000512167"/>
    </source>
</evidence>
<dbReference type="PANTHER" id="PTHR43133">
    <property type="entry name" value="RNA POLYMERASE ECF-TYPE SIGMA FACTO"/>
    <property type="match status" value="1"/>
</dbReference>
<dbReference type="NCBIfam" id="TIGR02937">
    <property type="entry name" value="sigma70-ECF"/>
    <property type="match status" value="1"/>
</dbReference>
<gene>
    <name evidence="8" type="ORF">HF295_08430</name>
</gene>